<evidence type="ECO:0000313" key="1">
    <source>
        <dbReference type="EMBL" id="RUO16689.1"/>
    </source>
</evidence>
<keyword evidence="2" id="KW-1185">Reference proteome</keyword>
<proteinExistence type="predicted"/>
<reference evidence="1 2" key="1">
    <citation type="submission" date="2018-12" db="EMBL/GenBank/DDBJ databases">
        <title>Persistence of Moraxella catarrhalis in Chronic Obstructive Pulmonary Disease and Regulation of the Hag/MID Adhesin.</title>
        <authorList>
            <person name="Murphy T."/>
            <person name="Zhao X."/>
            <person name="Vyas G."/>
            <person name="Aluvathingal J."/>
            <person name="Nadendla S."/>
            <person name="Tallon L."/>
            <person name="Tettelin H."/>
        </authorList>
    </citation>
    <scope>NUCLEOTIDE SEQUENCE [LARGE SCALE GENOMIC DNA]</scope>
    <source>
        <strain evidence="1 2">173P27B1</strain>
    </source>
</reference>
<evidence type="ECO:0000313" key="2">
    <source>
        <dbReference type="Proteomes" id="UP000268436"/>
    </source>
</evidence>
<protein>
    <submittedName>
        <fullName evidence="1">Uncharacterized protein</fullName>
    </submittedName>
</protein>
<dbReference type="EMBL" id="RYER01000016">
    <property type="protein sequence ID" value="RUO16689.1"/>
    <property type="molecule type" value="Genomic_DNA"/>
</dbReference>
<accession>A0ABY0BKK9</accession>
<sequence>MSLYLPNWLHDRTGRLENSSHQPSFRIQASRPHRSLRKLWRFYSAHLASSRPHRSLRKTALNATDKASVFTTAQVT</sequence>
<organism evidence="1 2">
    <name type="scientific">Moraxella catarrhalis</name>
    <name type="common">Branhamella catarrhalis</name>
    <dbReference type="NCBI Taxonomy" id="480"/>
    <lineage>
        <taxon>Bacteria</taxon>
        <taxon>Pseudomonadati</taxon>
        <taxon>Pseudomonadota</taxon>
        <taxon>Gammaproteobacteria</taxon>
        <taxon>Moraxellales</taxon>
        <taxon>Moraxellaceae</taxon>
        <taxon>Moraxella</taxon>
    </lineage>
</organism>
<comment type="caution">
    <text evidence="1">The sequence shown here is derived from an EMBL/GenBank/DDBJ whole genome shotgun (WGS) entry which is preliminary data.</text>
</comment>
<dbReference type="Proteomes" id="UP000268436">
    <property type="component" value="Unassembled WGS sequence"/>
</dbReference>
<name>A0ABY0BKK9_MORCA</name>
<gene>
    <name evidence="1" type="ORF">EJK54_0478</name>
</gene>